<dbReference type="PANTHER" id="PTHR11511">
    <property type="entry name" value="LARVAL STORAGE PROTEIN/PHENOLOXIDASE"/>
    <property type="match status" value="1"/>
</dbReference>
<dbReference type="Gene3D" id="2.60.40.1520">
    <property type="entry name" value="Hemocyanin, C-terminal domain"/>
    <property type="match status" value="1"/>
</dbReference>
<dbReference type="InterPro" id="IPR008922">
    <property type="entry name" value="Di-copper_centre_dom_sf"/>
</dbReference>
<name>A0A1D1Z5L3_9ARAE</name>
<dbReference type="AlphaFoldDB" id="A0A1D1Z5L3"/>
<evidence type="ECO:0000313" key="7">
    <source>
        <dbReference type="EMBL" id="JAT62171.1"/>
    </source>
</evidence>
<evidence type="ECO:0000256" key="5">
    <source>
        <dbReference type="SAM" id="MobiDB-lite"/>
    </source>
</evidence>
<evidence type="ECO:0000259" key="6">
    <source>
        <dbReference type="PROSITE" id="PS00498"/>
    </source>
</evidence>
<accession>A0A1D1Z5L3</accession>
<dbReference type="PRINTS" id="PR00187">
    <property type="entry name" value="HAEMOCYANIN"/>
</dbReference>
<dbReference type="GO" id="GO:0005576">
    <property type="term" value="C:extracellular region"/>
    <property type="evidence" value="ECO:0007669"/>
    <property type="project" value="UniProtKB-SubCell"/>
</dbReference>
<dbReference type="InterPro" id="IPR000896">
    <property type="entry name" value="Hemocyanin/hexamerin_mid_dom"/>
</dbReference>
<keyword evidence="4" id="KW-1015">Disulfide bond</keyword>
<gene>
    <name evidence="7" type="primary">HCY2_0</name>
    <name evidence="7" type="ORF">g.75595</name>
</gene>
<dbReference type="PANTHER" id="PTHR11511:SF4">
    <property type="entry name" value="PHENOLOXIDASE 2-RELATED"/>
    <property type="match status" value="1"/>
</dbReference>
<dbReference type="InterPro" id="IPR005203">
    <property type="entry name" value="Hemocyanin_C"/>
</dbReference>
<organism evidence="7">
    <name type="scientific">Anthurium amnicola</name>
    <dbReference type="NCBI Taxonomy" id="1678845"/>
    <lineage>
        <taxon>Eukaryota</taxon>
        <taxon>Viridiplantae</taxon>
        <taxon>Streptophyta</taxon>
        <taxon>Embryophyta</taxon>
        <taxon>Tracheophyta</taxon>
        <taxon>Spermatophyta</taxon>
        <taxon>Magnoliopsida</taxon>
        <taxon>Liliopsida</taxon>
        <taxon>Araceae</taxon>
        <taxon>Pothoideae</taxon>
        <taxon>Potheae</taxon>
        <taxon>Anthurium</taxon>
    </lineage>
</organism>
<proteinExistence type="predicted"/>
<dbReference type="InterPro" id="IPR002227">
    <property type="entry name" value="Tyrosinase_Cu-bd"/>
</dbReference>
<sequence length="666" mass="76636">MTKKGKKAHNPQQESVNDFLKVPKHFRKDQARVKNHCGFTPFDPDQLEEATKLSAKFMEIANNNPDNAVDKVLECAKETSETTDPELVRWSLMLFISHHPSARDKHLRIPSLAKRAPQSTVPRKKKRSPLAPGPILGSDKEVAQESEDVERFMDWFREDPNLNEHHEHWHVVYSPGGIPDPKNPDKIIHKDRHAELFIYMHRQMLARYDIERLALGIPLIEPFDDYDAPIPQAYTPNKNLRDEEDDYTTFGDREANAKLGDVDTGRRIIKVSDMKETLRKILESIDSGKLVDGTELNIDLLGGIIEPYNYDRKDYDKHYGVFHGIGHVALGYISNPSRAQDEAVDPGVMHVPRVAARDPVFWRWHRHVDNVAHKWEEKQPPNDFSNQPPVKIRDGDIILTFKDKLPITHGENQDAQASEFGEREFGGDKFDTDVSQNEYVTHTLETKMKVRSWDHYEDSGIPEDIDHLFPREFYYFFRVENTSSSTLEATFRVFLAPEELAESRRHWIELDKFKSPLPPNSKTVVSRDCDMSAVVRQPPQKTDEEMDETSLPTGEDSRKDFCDCGWPFHLLLPRGRKGGMKFKLLVFITDWAEDEVPRLSRCGSISFCGAEGAREKYPDKKPMGYPLNKPFKNNSYEETFAGLNNATIRDVSINWVDDFPEIVAET</sequence>
<keyword evidence="3" id="KW-0479">Metal-binding</keyword>
<evidence type="ECO:0000256" key="2">
    <source>
        <dbReference type="ARBA" id="ARBA00022525"/>
    </source>
</evidence>
<dbReference type="Gene3D" id="1.10.1280.10">
    <property type="entry name" value="Di-copper center containing domain from catechol oxidase"/>
    <property type="match status" value="1"/>
</dbReference>
<dbReference type="InterPro" id="IPR013788">
    <property type="entry name" value="Hemocyanin/hexamerin"/>
</dbReference>
<dbReference type="SUPFAM" id="SSF81296">
    <property type="entry name" value="E set domains"/>
    <property type="match status" value="1"/>
</dbReference>
<dbReference type="EMBL" id="GDJX01005765">
    <property type="protein sequence ID" value="JAT62171.1"/>
    <property type="molecule type" value="Transcribed_RNA"/>
</dbReference>
<dbReference type="GO" id="GO:0046872">
    <property type="term" value="F:metal ion binding"/>
    <property type="evidence" value="ECO:0007669"/>
    <property type="project" value="UniProtKB-KW"/>
</dbReference>
<dbReference type="GO" id="GO:0016491">
    <property type="term" value="F:oxidoreductase activity"/>
    <property type="evidence" value="ECO:0007669"/>
    <property type="project" value="InterPro"/>
</dbReference>
<evidence type="ECO:0000256" key="1">
    <source>
        <dbReference type="ARBA" id="ARBA00004613"/>
    </source>
</evidence>
<dbReference type="PROSITE" id="PS00498">
    <property type="entry name" value="TYROSINASE_2"/>
    <property type="match status" value="1"/>
</dbReference>
<evidence type="ECO:0000256" key="4">
    <source>
        <dbReference type="ARBA" id="ARBA00023157"/>
    </source>
</evidence>
<keyword evidence="2" id="KW-0964">Secreted</keyword>
<dbReference type="SUPFAM" id="SSF48056">
    <property type="entry name" value="Di-copper centre-containing domain"/>
    <property type="match status" value="1"/>
</dbReference>
<feature type="region of interest" description="Disordered" evidence="5">
    <location>
        <begin position="113"/>
        <end position="143"/>
    </location>
</feature>
<dbReference type="InterPro" id="IPR014756">
    <property type="entry name" value="Ig_E-set"/>
</dbReference>
<comment type="subcellular location">
    <subcellularLocation>
        <location evidence="1">Secreted</location>
    </subcellularLocation>
</comment>
<reference evidence="7" key="1">
    <citation type="submission" date="2015-07" db="EMBL/GenBank/DDBJ databases">
        <title>Transcriptome Assembly of Anthurium amnicola.</title>
        <authorList>
            <person name="Suzuki J."/>
        </authorList>
    </citation>
    <scope>NUCLEOTIDE SEQUENCE</scope>
</reference>
<dbReference type="InterPro" id="IPR037020">
    <property type="entry name" value="Hemocyanin_C_sf"/>
</dbReference>
<evidence type="ECO:0000256" key="3">
    <source>
        <dbReference type="ARBA" id="ARBA00022723"/>
    </source>
</evidence>
<dbReference type="Pfam" id="PF03723">
    <property type="entry name" value="Hemocyanin_C"/>
    <property type="match status" value="1"/>
</dbReference>
<dbReference type="Pfam" id="PF00372">
    <property type="entry name" value="Hemocyanin_M"/>
    <property type="match status" value="1"/>
</dbReference>
<feature type="domain" description="Tyrosinase copper-binding" evidence="6">
    <location>
        <begin position="358"/>
        <end position="369"/>
    </location>
</feature>
<protein>
    <submittedName>
        <fullName evidence="7">Hemocyanin II</fullName>
    </submittedName>
</protein>